<proteinExistence type="predicted"/>
<comment type="caution">
    <text evidence="1">The sequence shown here is derived from an EMBL/GenBank/DDBJ whole genome shotgun (WGS) entry which is preliminary data.</text>
</comment>
<dbReference type="RefSeq" id="WP_138453146.1">
    <property type="nucleotide sequence ID" value="NZ_AP026975.1"/>
</dbReference>
<evidence type="ECO:0000313" key="1">
    <source>
        <dbReference type="EMBL" id="TLF72424.1"/>
    </source>
</evidence>
<protein>
    <submittedName>
        <fullName evidence="1">Uncharacterized protein</fullName>
    </submittedName>
</protein>
<reference evidence="1 2" key="1">
    <citation type="submission" date="2019-05" db="EMBL/GenBank/DDBJ databases">
        <title>Genomes sequences of two Nocardia cyriacigeorgica environmental isolates, type strains Nocardia asteroides ATCC 19247 and Nocardia cyriacigeorgica DSM 44484.</title>
        <authorList>
            <person name="Vautrin F."/>
            <person name="Bergeron E."/>
            <person name="Dubost A."/>
            <person name="Abrouk D."/>
            <person name="Rodriguez Nava V."/>
            <person name="Pujic P."/>
        </authorList>
    </citation>
    <scope>NUCLEOTIDE SEQUENCE [LARGE SCALE GENOMIC DNA]</scope>
    <source>
        <strain evidence="1 2">EML 446</strain>
    </source>
</reference>
<evidence type="ECO:0000313" key="2">
    <source>
        <dbReference type="Proteomes" id="UP000306378"/>
    </source>
</evidence>
<gene>
    <name evidence="1" type="ORF">FEK34_29155</name>
</gene>
<sequence>MSICNQMCRRRPCEKLRHRGYPRRDQTPNGLTPIRIDVRADSNKKPTLGIHQNEKIWTAIDRLHAKVSD</sequence>
<dbReference type="AlphaFoldDB" id="A0A5R8N9P5"/>
<organism evidence="1 2">
    <name type="scientific">Nocardia cyriacigeorgica</name>
    <dbReference type="NCBI Taxonomy" id="135487"/>
    <lineage>
        <taxon>Bacteria</taxon>
        <taxon>Bacillati</taxon>
        <taxon>Actinomycetota</taxon>
        <taxon>Actinomycetes</taxon>
        <taxon>Mycobacteriales</taxon>
        <taxon>Nocardiaceae</taxon>
        <taxon>Nocardia</taxon>
    </lineage>
</organism>
<name>A0A5R8N9P5_9NOCA</name>
<dbReference type="Proteomes" id="UP000306378">
    <property type="component" value="Unassembled WGS sequence"/>
</dbReference>
<accession>A0A5R8N9P5</accession>
<dbReference type="EMBL" id="VBUT01000017">
    <property type="protein sequence ID" value="TLF72424.1"/>
    <property type="molecule type" value="Genomic_DNA"/>
</dbReference>